<protein>
    <submittedName>
        <fullName evidence="1">Uncharacterized protein</fullName>
    </submittedName>
</protein>
<proteinExistence type="predicted"/>
<sequence length="423" mass="48851">MGNTTSKSGSEQSTGEDTVQQFLDRMDKAIPEILTSDTGISVDDMISQDFCNTHITATMADIEKTFNPLEIAYLEQRVEKGNVVNKMKSEKINYAKKSDIAKLSEMNKTTKRRQCNGIAKFYMKLKTLYVAIVKTINPVYVYRDELSGLTIKVSPSDKKSIPSHVKYKYTEMNFCTDRLQYLLNNNNYKVDDKTTSVTINPGFCNFNASKDNLLQESGIIELEDLFKDTYDYDMGKYIMSESNKQGDYKSAVKSFYNAFTGNEDESNVPSSFRSILLPQYSNKNLCKNRHKSFDPEVKGDFSNALFREYGYHLRTMYESMRDKQSKILDIIQQIFMIKTEHIDNDNDIHNREYFIVHPELTDSKLDDIVVTARELIASLYVECETNFQEGIRKYRNIVIHQNNALLQKRKNELQDTIQNLTSV</sequence>
<evidence type="ECO:0000313" key="1">
    <source>
        <dbReference type="EMBL" id="QHU02806.1"/>
    </source>
</evidence>
<dbReference type="EMBL" id="MN740363">
    <property type="protein sequence ID" value="QHU02806.1"/>
    <property type="molecule type" value="Genomic_DNA"/>
</dbReference>
<dbReference type="AlphaFoldDB" id="A0A6C0JDK3"/>
<accession>A0A6C0JDK3</accession>
<reference evidence="1" key="1">
    <citation type="journal article" date="2020" name="Nature">
        <title>Giant virus diversity and host interactions through global metagenomics.</title>
        <authorList>
            <person name="Schulz F."/>
            <person name="Roux S."/>
            <person name="Paez-Espino D."/>
            <person name="Jungbluth S."/>
            <person name="Walsh D.A."/>
            <person name="Denef V.J."/>
            <person name="McMahon K.D."/>
            <person name="Konstantinidis K.T."/>
            <person name="Eloe-Fadrosh E.A."/>
            <person name="Kyrpides N.C."/>
            <person name="Woyke T."/>
        </authorList>
    </citation>
    <scope>NUCLEOTIDE SEQUENCE</scope>
    <source>
        <strain evidence="1">GVMAG-M-3300025880-76</strain>
    </source>
</reference>
<name>A0A6C0JDK3_9ZZZZ</name>
<organism evidence="1">
    <name type="scientific">viral metagenome</name>
    <dbReference type="NCBI Taxonomy" id="1070528"/>
    <lineage>
        <taxon>unclassified sequences</taxon>
        <taxon>metagenomes</taxon>
        <taxon>organismal metagenomes</taxon>
    </lineage>
</organism>